<feature type="repeat" description="PPR" evidence="5">
    <location>
        <begin position="327"/>
        <end position="361"/>
    </location>
</feature>
<dbReference type="STRING" id="4538.I1Q7B9"/>
<feature type="repeat" description="PPR" evidence="5">
    <location>
        <begin position="502"/>
        <end position="536"/>
    </location>
</feature>
<dbReference type="GO" id="GO:0006396">
    <property type="term" value="P:RNA processing"/>
    <property type="evidence" value="ECO:0007669"/>
    <property type="project" value="TreeGrafter"/>
</dbReference>
<dbReference type="EnsemblPlants" id="ORGLA07G0001100.1">
    <property type="protein sequence ID" value="ORGLA07G0001100.1"/>
    <property type="gene ID" value="ORGLA07G0001100"/>
</dbReference>
<evidence type="ECO:0000259" key="6">
    <source>
        <dbReference type="Pfam" id="PF14215"/>
    </source>
</evidence>
<keyword evidence="2" id="KW-0809">Transit peptide</keyword>
<dbReference type="Proteomes" id="UP000007306">
    <property type="component" value="Chromosome 7"/>
</dbReference>
<feature type="repeat" description="PPR" evidence="5">
    <location>
        <begin position="292"/>
        <end position="326"/>
    </location>
</feature>
<dbReference type="Pfam" id="PF01535">
    <property type="entry name" value="PPR"/>
    <property type="match status" value="2"/>
</dbReference>
<dbReference type="PANTHER" id="PTHR47934">
    <property type="entry name" value="PENTATRICOPEPTIDE REPEAT-CONTAINING PROTEIN PET309, MITOCHONDRIAL"/>
    <property type="match status" value="1"/>
</dbReference>
<keyword evidence="9" id="KW-1185">Reference proteome</keyword>
<dbReference type="Gramene" id="ORGLA07G0001100.1">
    <property type="protein sequence ID" value="ORGLA07G0001100.1"/>
    <property type="gene ID" value="ORGLA07G0001100"/>
</dbReference>
<dbReference type="InterPro" id="IPR011990">
    <property type="entry name" value="TPR-like_helical_dom_sf"/>
</dbReference>
<dbReference type="HOGENOM" id="CLU_004216_0_0_1"/>
<evidence type="ECO:0000259" key="7">
    <source>
        <dbReference type="Pfam" id="PF23176"/>
    </source>
</evidence>
<dbReference type="OMA" id="RENQEHI"/>
<protein>
    <submittedName>
        <fullName evidence="8">Uncharacterized protein</fullName>
    </submittedName>
</protein>
<proteinExistence type="predicted"/>
<evidence type="ECO:0000256" key="2">
    <source>
        <dbReference type="ARBA" id="ARBA00022946"/>
    </source>
</evidence>
<feature type="repeat" description="PPR" evidence="5">
    <location>
        <begin position="362"/>
        <end position="396"/>
    </location>
</feature>
<feature type="repeat" description="PPR" evidence="5">
    <location>
        <begin position="397"/>
        <end position="431"/>
    </location>
</feature>
<dbReference type="InterPro" id="IPR051114">
    <property type="entry name" value="Mito_RNA_Proc_CCM1"/>
</dbReference>
<feature type="domain" description="BHLH" evidence="7">
    <location>
        <begin position="1350"/>
        <end position="1377"/>
    </location>
</feature>
<dbReference type="PANTHER" id="PTHR47934:SF28">
    <property type="entry name" value="OS04G0488500 PROTEIN"/>
    <property type="match status" value="1"/>
</dbReference>
<keyword evidence="3" id="KW-0805">Transcription regulation</keyword>
<dbReference type="InterPro" id="IPR025610">
    <property type="entry name" value="MYC/MYB_N"/>
</dbReference>
<dbReference type="Pfam" id="PF12854">
    <property type="entry name" value="PPR_1"/>
    <property type="match status" value="3"/>
</dbReference>
<dbReference type="Gene3D" id="1.25.40.10">
    <property type="entry name" value="Tetratricopeptide repeat domain"/>
    <property type="match status" value="7"/>
</dbReference>
<evidence type="ECO:0000313" key="8">
    <source>
        <dbReference type="EnsemblPlants" id="ORGLA07G0001100.1"/>
    </source>
</evidence>
<feature type="repeat" description="PPR" evidence="5">
    <location>
        <begin position="153"/>
        <end position="187"/>
    </location>
</feature>
<accession>I1Q7B9</accession>
<feature type="domain" description="Transcription factor MYC/MYB N-terminal" evidence="6">
    <location>
        <begin position="767"/>
        <end position="924"/>
    </location>
</feature>
<dbReference type="PROSITE" id="PS51375">
    <property type="entry name" value="PPR"/>
    <property type="match status" value="15"/>
</dbReference>
<dbReference type="Pfam" id="PF13041">
    <property type="entry name" value="PPR_2"/>
    <property type="match status" value="6"/>
</dbReference>
<sequence>MHVMQCHAAAAAAAATVPAYCALIRPLASAGRVDAVDAAVASARSRLSPATIHPLYVASIRAYARAGRLRDAVDAFERMDLFACPPAAPAYNAIMDALVDAAYHDQAHKVYVRMLAAGVSPDLHTHTIRLRSFCLTARPHIALRLLRALPHRGAVAYCTVVCGLYAHGHTHDARQLFDQMLHTHVFPNLAAFNKVLHALCKRGDVLEAGLLLGKVIQRGMSINLFTYNIWIRGLCEAGRLPEAVRLVDGMRAYAVPDVVTYNTLIRGLCKKSMPQEAMHYLRRMMNQGCLPDDFTYNTIIDGYCKISMVQEATELLKDAVFKGFVPDQVTYCSLINGLCAEGDVERALELFNEAQAKGIKPDIVVYNSLVKGLCLQGLILHALQVMNEMAEEGCHPDIQTYNIVINGLCKMGNISDATVVMNDAIMKGYLPDVFTFNTLIDGYCKRLKLDSALQLVERMWEYGIAPDTITYNSVLNGLCKAGKVNEVNETFQEMILKGCHPNPITYNILIENFCRSNKMEEASKVIVKMSQEGLHPDAVSFNTLIYGFCRNGDLEGAYLLFQKLEEKGYSATADTFNTLIGAFSGKLNMHMAEKIFDEMLSKGHRADSYTYRVLIDGSCKTANVDRAYMHLVEMIKKGFIPSMSTFGRVINSLTVNHRVFQAVGIIHIMVKIGVVPEVVDTILNADKKEIAAPKILVEDLMKKGHISYPTYEVLHEGVQSTIYCLEYGKQRASDPKCRKTTEGCVEINVDGAQLRIMLTNLKVSPVWQKVSPQDNIFICELRILTWGDVYVDKVITEIKGDLYDSPIDSKNQIVMSTLYNNDQYQSYPLCPIEAALLSMSSHTYSLGEELIGKVALTGQHCWISSYEFSSTFMYKYHEDWQLQFAAGIKTILFVPVVPHGVLQLGSLDLVPESSTSVALIKDLFYKLYDASISGSPSGTGFGYSNTGRQPAAMLPMDSPDVVPHNFFRSIKSSAQLLNNDHLSLLHAFPVLEFASTEDSIVSIYDTSLTACAVEPLDGNDSDIWTNVHEELSQFTRCNTASEADKANISYMDKLINSDSKMSCRSVSHAEDPGYGNIDHFILTEMERENQEHINNYTSVNDYAVTSNPSFHSELHKTLEPISREEREDCMWHIRYRQQESTSSALLQENGNKAGFDKQCENNDYAELLLDAINDQVIWASNSESSHSTDSPVSCATQIQKDDHVPRLDESSVPNFPGGQDFSLISIDEGFMSCTMTGSSLTETNKAILVEEDFISDPIEGMHRETSVEIKGRCRKTGLHRPRPRDRQLIQDRMMELRQLVPNTSKVQLLALFDVSPSTKDVLFICLFVLSFGNEEANGLLTVSSFYKLKQCSIDSLLDKTIAHMQFLQCVSEKADKMVCEEYGVFLEIAHVLKDLEVTILKGLLESRSDKLWARFVIQNDLHCETEGVVVITTTMEIQKRLIRIDVMHLTGFTRLRPDADSIPTDAPVAEAEMELNSTIIHLPWVCMLIIVGLFNNSMLGSGLIE</sequence>
<feature type="repeat" description="PPR" evidence="5">
    <location>
        <begin position="223"/>
        <end position="253"/>
    </location>
</feature>
<feature type="repeat" description="PPR" evidence="5">
    <location>
        <begin position="607"/>
        <end position="641"/>
    </location>
</feature>
<dbReference type="Pfam" id="PF14215">
    <property type="entry name" value="bHLH-MYC_N"/>
    <property type="match status" value="1"/>
</dbReference>
<dbReference type="GO" id="GO:0005739">
    <property type="term" value="C:mitochondrion"/>
    <property type="evidence" value="ECO:0007669"/>
    <property type="project" value="TreeGrafter"/>
</dbReference>
<evidence type="ECO:0000313" key="9">
    <source>
        <dbReference type="Proteomes" id="UP000007306"/>
    </source>
</evidence>
<dbReference type="GO" id="GO:0007005">
    <property type="term" value="P:mitochondrion organization"/>
    <property type="evidence" value="ECO:0007669"/>
    <property type="project" value="TreeGrafter"/>
</dbReference>
<dbReference type="Pfam" id="PF23176">
    <property type="entry name" value="bHLH_LHW"/>
    <property type="match status" value="2"/>
</dbReference>
<dbReference type="InterPro" id="IPR002885">
    <property type="entry name" value="PPR_rpt"/>
</dbReference>
<evidence type="ECO:0000256" key="4">
    <source>
        <dbReference type="ARBA" id="ARBA00023163"/>
    </source>
</evidence>
<feature type="domain" description="BHLH" evidence="7">
    <location>
        <begin position="1280"/>
        <end position="1314"/>
    </location>
</feature>
<feature type="repeat" description="PPR" evidence="5">
    <location>
        <begin position="432"/>
        <end position="466"/>
    </location>
</feature>
<evidence type="ECO:0000256" key="5">
    <source>
        <dbReference type="PROSITE-ProRule" id="PRU00708"/>
    </source>
</evidence>
<dbReference type="eggNOG" id="KOG4197">
    <property type="taxonomic scope" value="Eukaryota"/>
</dbReference>
<name>I1Q7B9_ORYGL</name>
<dbReference type="GO" id="GO:0046983">
    <property type="term" value="F:protein dimerization activity"/>
    <property type="evidence" value="ECO:0007669"/>
    <property type="project" value="InterPro"/>
</dbReference>
<keyword evidence="4" id="KW-0804">Transcription</keyword>
<organism evidence="8 9">
    <name type="scientific">Oryza glaberrima</name>
    <name type="common">African rice</name>
    <dbReference type="NCBI Taxonomy" id="4538"/>
    <lineage>
        <taxon>Eukaryota</taxon>
        <taxon>Viridiplantae</taxon>
        <taxon>Streptophyta</taxon>
        <taxon>Embryophyta</taxon>
        <taxon>Tracheophyta</taxon>
        <taxon>Spermatophyta</taxon>
        <taxon>Magnoliopsida</taxon>
        <taxon>Liliopsida</taxon>
        <taxon>Poales</taxon>
        <taxon>Poaceae</taxon>
        <taxon>BOP clade</taxon>
        <taxon>Oryzoideae</taxon>
        <taxon>Oryzeae</taxon>
        <taxon>Oryzinae</taxon>
        <taxon>Oryza</taxon>
    </lineage>
</organism>
<feature type="repeat" description="PPR" evidence="5">
    <location>
        <begin position="188"/>
        <end position="222"/>
    </location>
</feature>
<feature type="repeat" description="PPR" evidence="5">
    <location>
        <begin position="257"/>
        <end position="291"/>
    </location>
</feature>
<reference evidence="8" key="1">
    <citation type="submission" date="2015-06" db="UniProtKB">
        <authorList>
            <consortium name="EnsemblPlants"/>
        </authorList>
    </citation>
    <scope>IDENTIFICATION</scope>
</reference>
<feature type="repeat" description="PPR" evidence="5">
    <location>
        <begin position="537"/>
        <end position="571"/>
    </location>
</feature>
<feature type="repeat" description="PPR" evidence="5">
    <location>
        <begin position="87"/>
        <end position="121"/>
    </location>
</feature>
<keyword evidence="1" id="KW-0677">Repeat</keyword>
<reference evidence="8 9" key="2">
    <citation type="submission" date="2018-04" db="EMBL/GenBank/DDBJ databases">
        <title>OglaRS2 (Oryza glaberrima Reference Sequence Version 2).</title>
        <authorList>
            <person name="Zhang J."/>
            <person name="Kudrna D."/>
            <person name="Lee S."/>
            <person name="Talag J."/>
            <person name="Rajasekar S."/>
            <person name="Wing R.A."/>
        </authorList>
    </citation>
    <scope>NUCLEOTIDE SEQUENCE [LARGE SCALE GENOMIC DNA]</scope>
    <source>
        <strain evidence="8 9">cv. IRGC 96717</strain>
    </source>
</reference>
<feature type="repeat" description="PPR" evidence="5">
    <location>
        <begin position="572"/>
        <end position="606"/>
    </location>
</feature>
<dbReference type="SUPFAM" id="SSF81901">
    <property type="entry name" value="HCP-like"/>
    <property type="match status" value="1"/>
</dbReference>
<evidence type="ECO:0000256" key="3">
    <source>
        <dbReference type="ARBA" id="ARBA00023015"/>
    </source>
</evidence>
<dbReference type="NCBIfam" id="TIGR00756">
    <property type="entry name" value="PPR"/>
    <property type="match status" value="13"/>
</dbReference>
<feature type="repeat" description="PPR" evidence="5">
    <location>
        <begin position="467"/>
        <end position="501"/>
    </location>
</feature>
<dbReference type="GO" id="GO:0003729">
    <property type="term" value="F:mRNA binding"/>
    <property type="evidence" value="ECO:0007669"/>
    <property type="project" value="TreeGrafter"/>
</dbReference>
<evidence type="ECO:0000256" key="1">
    <source>
        <dbReference type="ARBA" id="ARBA00022737"/>
    </source>
</evidence>
<dbReference type="InterPro" id="IPR011598">
    <property type="entry name" value="bHLH_dom"/>
</dbReference>